<dbReference type="VEuPathDB" id="FungiDB:LELG_02053"/>
<dbReference type="HOGENOM" id="CLU_866183_0_0_1"/>
<accession>A5DXG6</accession>
<protein>
    <submittedName>
        <fullName evidence="1">Uncharacterized protein</fullName>
    </submittedName>
</protein>
<keyword evidence="2" id="KW-1185">Reference proteome</keyword>
<gene>
    <name evidence="1" type="ORF">LELG_02053</name>
</gene>
<evidence type="ECO:0000313" key="1">
    <source>
        <dbReference type="EMBL" id="EDK43874.1"/>
    </source>
</evidence>
<evidence type="ECO:0000313" key="2">
    <source>
        <dbReference type="Proteomes" id="UP000001996"/>
    </source>
</evidence>
<dbReference type="InParanoid" id="A5DXG6"/>
<proteinExistence type="predicted"/>
<name>A5DXG6_LODEL</name>
<organism evidence="1 2">
    <name type="scientific">Lodderomyces elongisporus (strain ATCC 11503 / CBS 2605 / JCM 1781 / NBRC 1676 / NRRL YB-4239)</name>
    <name type="common">Yeast</name>
    <name type="synonym">Saccharomyces elongisporus</name>
    <dbReference type="NCBI Taxonomy" id="379508"/>
    <lineage>
        <taxon>Eukaryota</taxon>
        <taxon>Fungi</taxon>
        <taxon>Dikarya</taxon>
        <taxon>Ascomycota</taxon>
        <taxon>Saccharomycotina</taxon>
        <taxon>Pichiomycetes</taxon>
        <taxon>Debaryomycetaceae</taxon>
        <taxon>Candida/Lodderomyces clade</taxon>
        <taxon>Lodderomyces</taxon>
    </lineage>
</organism>
<reference evidence="1 2" key="1">
    <citation type="journal article" date="2009" name="Nature">
        <title>Evolution of pathogenicity and sexual reproduction in eight Candida genomes.</title>
        <authorList>
            <person name="Butler G."/>
            <person name="Rasmussen M.D."/>
            <person name="Lin M.F."/>
            <person name="Santos M.A."/>
            <person name="Sakthikumar S."/>
            <person name="Munro C.A."/>
            <person name="Rheinbay E."/>
            <person name="Grabherr M."/>
            <person name="Forche A."/>
            <person name="Reedy J.L."/>
            <person name="Agrafioti I."/>
            <person name="Arnaud M.B."/>
            <person name="Bates S."/>
            <person name="Brown A.J."/>
            <person name="Brunke S."/>
            <person name="Costanzo M.C."/>
            <person name="Fitzpatrick D.A."/>
            <person name="de Groot P.W."/>
            <person name="Harris D."/>
            <person name="Hoyer L.L."/>
            <person name="Hube B."/>
            <person name="Klis F.M."/>
            <person name="Kodira C."/>
            <person name="Lennard N."/>
            <person name="Logue M.E."/>
            <person name="Martin R."/>
            <person name="Neiman A.M."/>
            <person name="Nikolaou E."/>
            <person name="Quail M.A."/>
            <person name="Quinn J."/>
            <person name="Santos M.C."/>
            <person name="Schmitzberger F.F."/>
            <person name="Sherlock G."/>
            <person name="Shah P."/>
            <person name="Silverstein K.A."/>
            <person name="Skrzypek M.S."/>
            <person name="Soll D."/>
            <person name="Staggs R."/>
            <person name="Stansfield I."/>
            <person name="Stumpf M.P."/>
            <person name="Sudbery P.E."/>
            <person name="Srikantha T."/>
            <person name="Zeng Q."/>
            <person name="Berman J."/>
            <person name="Berriman M."/>
            <person name="Heitman J."/>
            <person name="Gow N.A."/>
            <person name="Lorenz M.C."/>
            <person name="Birren B.W."/>
            <person name="Kellis M."/>
            <person name="Cuomo C.A."/>
        </authorList>
    </citation>
    <scope>NUCLEOTIDE SEQUENCE [LARGE SCALE GENOMIC DNA]</scope>
    <source>
        <strain evidence="2">ATCC 11503 / BCRC 21390 / CBS 2605 / JCM 1781 / NBRC 1676 / NRRL YB-4239</strain>
    </source>
</reference>
<sequence length="321" mass="35090">MVFEDGLLSTIVIKMKFKNCVFSAIILLVTFTAANEQLLSSTSKKVKYVTVTDVVVEIVSQTDSYTDIIQNAHVESSTSSSSVSKAKKTITQTSVVVDVVDQPTEAIDTTSDVASVPSKTSSVSSKVKKVITLTTVVVDVVGETNEAAMIANSNLSVTPSLTKKKIVITLTDTTVDVVTQNTEHVDANAIVSDSQPEESVATESLLSNFAAQNLQLGDLEIQNKEVLLETADENVSSSKEAKLITLTSVVVEVVSETSDATQFSFEQILRHRKSKLHLLIRGSRLCQRPRQPRNRSPSPIQWSRLFRNLLQPRNRLPSQIQ</sequence>
<dbReference type="Proteomes" id="UP000001996">
    <property type="component" value="Unassembled WGS sequence"/>
</dbReference>
<dbReference type="AlphaFoldDB" id="A5DXG6"/>
<dbReference type="EMBL" id="CH981525">
    <property type="protein sequence ID" value="EDK43874.1"/>
    <property type="molecule type" value="Genomic_DNA"/>
</dbReference>